<dbReference type="Pfam" id="PF13639">
    <property type="entry name" value="zf-RING_2"/>
    <property type="match status" value="1"/>
</dbReference>
<dbReference type="EMBL" id="SEYY01020706">
    <property type="protein sequence ID" value="KAB7497096.1"/>
    <property type="molecule type" value="Genomic_DNA"/>
</dbReference>
<evidence type="ECO:0000256" key="3">
    <source>
        <dbReference type="ARBA" id="ARBA00022833"/>
    </source>
</evidence>
<dbReference type="GO" id="GO:0016567">
    <property type="term" value="P:protein ubiquitination"/>
    <property type="evidence" value="ECO:0007669"/>
    <property type="project" value="TreeGrafter"/>
</dbReference>
<name>A0A5N5SSC0_9CRUS</name>
<keyword evidence="6" id="KW-1185">Reference proteome</keyword>
<dbReference type="InterPro" id="IPR013083">
    <property type="entry name" value="Znf_RING/FYVE/PHD"/>
</dbReference>
<gene>
    <name evidence="5" type="ORF">Anas_03901</name>
</gene>
<dbReference type="OrthoDB" id="21204at2759"/>
<evidence type="ECO:0000256" key="1">
    <source>
        <dbReference type="ARBA" id="ARBA00022723"/>
    </source>
</evidence>
<evidence type="ECO:0000259" key="4">
    <source>
        <dbReference type="Pfam" id="PF13639"/>
    </source>
</evidence>
<keyword evidence="2" id="KW-0863">Zinc-finger</keyword>
<dbReference type="PANTHER" id="PTHR15710">
    <property type="entry name" value="E3 UBIQUITIN-PROTEIN LIGASE PRAJA"/>
    <property type="match status" value="1"/>
</dbReference>
<comment type="caution">
    <text evidence="5">The sequence shown here is derived from an EMBL/GenBank/DDBJ whole genome shotgun (WGS) entry which is preliminary data.</text>
</comment>
<evidence type="ECO:0000313" key="6">
    <source>
        <dbReference type="Proteomes" id="UP000326759"/>
    </source>
</evidence>
<dbReference type="Proteomes" id="UP000326759">
    <property type="component" value="Unassembled WGS sequence"/>
</dbReference>
<dbReference type="GO" id="GO:0061630">
    <property type="term" value="F:ubiquitin protein ligase activity"/>
    <property type="evidence" value="ECO:0007669"/>
    <property type="project" value="TreeGrafter"/>
</dbReference>
<dbReference type="PANTHER" id="PTHR15710:SF243">
    <property type="entry name" value="E3 UBIQUITIN-PROTEIN LIGASE PRAJA-2 ISOFORM X1"/>
    <property type="match status" value="1"/>
</dbReference>
<evidence type="ECO:0000256" key="2">
    <source>
        <dbReference type="ARBA" id="ARBA00022771"/>
    </source>
</evidence>
<dbReference type="GO" id="GO:0008270">
    <property type="term" value="F:zinc ion binding"/>
    <property type="evidence" value="ECO:0007669"/>
    <property type="project" value="UniProtKB-KW"/>
</dbReference>
<dbReference type="GO" id="GO:0005737">
    <property type="term" value="C:cytoplasm"/>
    <property type="evidence" value="ECO:0007669"/>
    <property type="project" value="TreeGrafter"/>
</dbReference>
<reference evidence="5 6" key="1">
    <citation type="journal article" date="2019" name="PLoS Biol.">
        <title>Sex chromosomes control vertical transmission of feminizing Wolbachia symbionts in an isopod.</title>
        <authorList>
            <person name="Becking T."/>
            <person name="Chebbi M.A."/>
            <person name="Giraud I."/>
            <person name="Moumen B."/>
            <person name="Laverre T."/>
            <person name="Caubet Y."/>
            <person name="Peccoud J."/>
            <person name="Gilbert C."/>
            <person name="Cordaux R."/>
        </authorList>
    </citation>
    <scope>NUCLEOTIDE SEQUENCE [LARGE SCALE GENOMIC DNA]</scope>
    <source>
        <strain evidence="5">ANa2</strain>
        <tissue evidence="5">Whole body excluding digestive tract and cuticle</tissue>
    </source>
</reference>
<proteinExistence type="predicted"/>
<dbReference type="Gene3D" id="3.30.40.10">
    <property type="entry name" value="Zinc/RING finger domain, C3HC4 (zinc finger)"/>
    <property type="match status" value="1"/>
</dbReference>
<protein>
    <submittedName>
        <fullName evidence="5">E3 ubiquitin-protein ligase</fullName>
    </submittedName>
</protein>
<feature type="domain" description="RING-type" evidence="4">
    <location>
        <begin position="75"/>
        <end position="113"/>
    </location>
</feature>
<accession>A0A5N5SSC0</accession>
<keyword evidence="1" id="KW-0479">Metal-binding</keyword>
<sequence>MASYFDEHNCEELREGQTPDHFLQFSRFLLHGGYWEVIEEEFAQLFNHGDKPPPPASKKVVEELDKFSVKEKDGQCYICLKEWKLSIGEEGVSLPCSHNFHRSCILPWLNRKRKKEREEDLENLHNSMFS</sequence>
<keyword evidence="3" id="KW-0862">Zinc</keyword>
<organism evidence="5 6">
    <name type="scientific">Armadillidium nasatum</name>
    <dbReference type="NCBI Taxonomy" id="96803"/>
    <lineage>
        <taxon>Eukaryota</taxon>
        <taxon>Metazoa</taxon>
        <taxon>Ecdysozoa</taxon>
        <taxon>Arthropoda</taxon>
        <taxon>Crustacea</taxon>
        <taxon>Multicrustacea</taxon>
        <taxon>Malacostraca</taxon>
        <taxon>Eumalacostraca</taxon>
        <taxon>Peracarida</taxon>
        <taxon>Isopoda</taxon>
        <taxon>Oniscidea</taxon>
        <taxon>Crinocheta</taxon>
        <taxon>Armadillidiidae</taxon>
        <taxon>Armadillidium</taxon>
    </lineage>
</organism>
<dbReference type="InterPro" id="IPR001841">
    <property type="entry name" value="Znf_RING"/>
</dbReference>
<dbReference type="AlphaFoldDB" id="A0A5N5SSC0"/>
<evidence type="ECO:0000313" key="5">
    <source>
        <dbReference type="EMBL" id="KAB7497096.1"/>
    </source>
</evidence>
<dbReference type="SUPFAM" id="SSF57850">
    <property type="entry name" value="RING/U-box"/>
    <property type="match status" value="1"/>
</dbReference>